<accession>A0ABP5ETX1</accession>
<name>A0ABP5ETX1_9ACTN</name>
<dbReference type="RefSeq" id="WP_344102291.1">
    <property type="nucleotide sequence ID" value="NZ_BAAAPC010000015.1"/>
</dbReference>
<feature type="region of interest" description="Disordered" evidence="1">
    <location>
        <begin position="58"/>
        <end position="86"/>
    </location>
</feature>
<sequence length="187" mass="19705">MKKLSSIAAATCGVFGVIVLASPSANADVASNSDEPYCAILVGKASGDGPSPVIASACSPTSEKDARNRMMRAAERTQARTQGSESSTKLSSDLLMTWFEDANYGTPKADIYGDAGPCDSAGYELHPSTTWPWSWGNSISSAAGTETCDTADFVSQSNTYARTFNLPVPFIGNTLNDNVGTIRVWND</sequence>
<protein>
    <recommendedName>
        <fullName evidence="5">Secreted protein</fullName>
    </recommendedName>
</protein>
<evidence type="ECO:0000256" key="1">
    <source>
        <dbReference type="SAM" id="MobiDB-lite"/>
    </source>
</evidence>
<keyword evidence="2" id="KW-0732">Signal</keyword>
<organism evidence="3 4">
    <name type="scientific">Nocardiopsis rhodophaea</name>
    <dbReference type="NCBI Taxonomy" id="280238"/>
    <lineage>
        <taxon>Bacteria</taxon>
        <taxon>Bacillati</taxon>
        <taxon>Actinomycetota</taxon>
        <taxon>Actinomycetes</taxon>
        <taxon>Streptosporangiales</taxon>
        <taxon>Nocardiopsidaceae</taxon>
        <taxon>Nocardiopsis</taxon>
    </lineage>
</organism>
<reference evidence="4" key="1">
    <citation type="journal article" date="2019" name="Int. J. Syst. Evol. Microbiol.">
        <title>The Global Catalogue of Microorganisms (GCM) 10K type strain sequencing project: providing services to taxonomists for standard genome sequencing and annotation.</title>
        <authorList>
            <consortium name="The Broad Institute Genomics Platform"/>
            <consortium name="The Broad Institute Genome Sequencing Center for Infectious Disease"/>
            <person name="Wu L."/>
            <person name="Ma J."/>
        </authorList>
    </citation>
    <scope>NUCLEOTIDE SEQUENCE [LARGE SCALE GENOMIC DNA]</scope>
    <source>
        <strain evidence="4">JCM 15313</strain>
    </source>
</reference>
<feature type="compositionally biased region" description="Basic and acidic residues" evidence="1">
    <location>
        <begin position="62"/>
        <end position="78"/>
    </location>
</feature>
<dbReference type="Proteomes" id="UP001501585">
    <property type="component" value="Unassembled WGS sequence"/>
</dbReference>
<gene>
    <name evidence="3" type="ORF">GCM10009799_36010</name>
</gene>
<comment type="caution">
    <text evidence="3">The sequence shown here is derived from an EMBL/GenBank/DDBJ whole genome shotgun (WGS) entry which is preliminary data.</text>
</comment>
<feature type="signal peptide" evidence="2">
    <location>
        <begin position="1"/>
        <end position="27"/>
    </location>
</feature>
<dbReference type="EMBL" id="BAAAPC010000015">
    <property type="protein sequence ID" value="GAA2005364.1"/>
    <property type="molecule type" value="Genomic_DNA"/>
</dbReference>
<evidence type="ECO:0000256" key="2">
    <source>
        <dbReference type="SAM" id="SignalP"/>
    </source>
</evidence>
<feature type="chain" id="PRO_5047402428" description="Secreted protein" evidence="2">
    <location>
        <begin position="28"/>
        <end position="187"/>
    </location>
</feature>
<evidence type="ECO:0008006" key="5">
    <source>
        <dbReference type="Google" id="ProtNLM"/>
    </source>
</evidence>
<evidence type="ECO:0000313" key="3">
    <source>
        <dbReference type="EMBL" id="GAA2005364.1"/>
    </source>
</evidence>
<keyword evidence="4" id="KW-1185">Reference proteome</keyword>
<proteinExistence type="predicted"/>
<evidence type="ECO:0000313" key="4">
    <source>
        <dbReference type="Proteomes" id="UP001501585"/>
    </source>
</evidence>